<keyword evidence="5 10" id="KW-0472">Membrane</keyword>
<evidence type="ECO:0000313" key="13">
    <source>
        <dbReference type="Proteomes" id="UP000186698"/>
    </source>
</evidence>
<evidence type="ECO:0000259" key="12">
    <source>
        <dbReference type="PROSITE" id="PS50835"/>
    </source>
</evidence>
<dbReference type="AlphaFoldDB" id="A0A1L8H3E4"/>
<feature type="signal peptide" evidence="11">
    <location>
        <begin position="1"/>
        <end position="22"/>
    </location>
</feature>
<dbReference type="PANTHER" id="PTHR13869">
    <property type="entry name" value="MYELIN P0 RELATED"/>
    <property type="match status" value="1"/>
</dbReference>
<feature type="chain" id="PRO_5043444706" evidence="11">
    <location>
        <begin position="23"/>
        <end position="478"/>
    </location>
</feature>
<feature type="domain" description="Ig-like" evidence="12">
    <location>
        <begin position="261"/>
        <end position="349"/>
    </location>
</feature>
<name>A0A1L8H3E4_XENLA</name>
<proteinExistence type="predicted"/>
<dbReference type="SMART" id="SM00409">
    <property type="entry name" value="IG"/>
    <property type="match status" value="3"/>
</dbReference>
<dbReference type="InterPro" id="IPR036179">
    <property type="entry name" value="Ig-like_dom_sf"/>
</dbReference>
<evidence type="ECO:0000256" key="11">
    <source>
        <dbReference type="SAM" id="SignalP"/>
    </source>
</evidence>
<dbReference type="PaxDb" id="8355-A0A1L8H3E4"/>
<accession>A0A1L8H3E4</accession>
<dbReference type="STRING" id="8355.A0A1L8H3E4"/>
<evidence type="ECO:0000256" key="10">
    <source>
        <dbReference type="SAM" id="Phobius"/>
    </source>
</evidence>
<dbReference type="KEGG" id="xla:108710653"/>
<dbReference type="SUPFAM" id="SSF48726">
    <property type="entry name" value="Immunoglobulin"/>
    <property type="match status" value="3"/>
</dbReference>
<evidence type="ECO:0000313" key="14">
    <source>
        <dbReference type="RefSeq" id="XP_041443293.1"/>
    </source>
</evidence>
<dbReference type="InterPro" id="IPR003599">
    <property type="entry name" value="Ig_sub"/>
</dbReference>
<feature type="compositionally biased region" description="Basic and acidic residues" evidence="9">
    <location>
        <begin position="457"/>
        <end position="470"/>
    </location>
</feature>
<keyword evidence="4 10" id="KW-1133">Transmembrane helix</keyword>
<feature type="domain" description="Ig-like" evidence="12">
    <location>
        <begin position="145"/>
        <end position="253"/>
    </location>
</feature>
<keyword evidence="13" id="KW-1185">Reference proteome</keyword>
<protein>
    <submittedName>
        <fullName evidence="14">Uncharacterized protein LOC108710653 isoform X1</fullName>
    </submittedName>
</protein>
<feature type="domain" description="Ig-like" evidence="12">
    <location>
        <begin position="35"/>
        <end position="128"/>
    </location>
</feature>
<keyword evidence="8" id="KW-0393">Immunoglobulin domain</keyword>
<gene>
    <name evidence="14" type="primary">LOC108710653</name>
</gene>
<feature type="region of interest" description="Disordered" evidence="9">
    <location>
        <begin position="457"/>
        <end position="478"/>
    </location>
</feature>
<sequence>MKNMISSLLLLLFFQGIGRTSSDHFCAHQIRTIRVTEGQSITIPCTFTYNRNIYDKGIRIDWGVSTGRGCWESDTSYDILSISKYSGRIFRLDPPYGNNSASITIHRLRPTDGPVICCRVEASGGSVPPYTWNNRYGTLLIFSEPAQISVEQLDVIPALPGETITIPCYVHYPPGTRETLQTVTWRKGPRPVCISESHPLDTQDKTGRYSVVDFPTDVSLQINRVQREDSGYYCCIVRTSKGENNIRSGTELVIEEQSTQQELDIRQSHNTTVSEGDSVTLNCSFHSTQTPLWAWIYWRVGSPTGDYVYHPNKQMVHSSFKGRTELRGQADLHIEGVQRNDSDTYYCIVIFQYCAANSLHKSFFNYGQGTRLDVIEAEFPLIIILSVVLILIVLSGILIFLLYKGFICKKESPLIHIQENKPEDKGNVLYETIEEIKKSDQDTQGVVYVQLNMKPMEQARSHDEPKKEPEIFYASLNK</sequence>
<evidence type="ECO:0000256" key="9">
    <source>
        <dbReference type="SAM" id="MobiDB-lite"/>
    </source>
</evidence>
<keyword evidence="7" id="KW-0325">Glycoprotein</keyword>
<feature type="transmembrane region" description="Helical" evidence="10">
    <location>
        <begin position="379"/>
        <end position="403"/>
    </location>
</feature>
<keyword evidence="3 11" id="KW-0732">Signal</keyword>
<keyword evidence="2 10" id="KW-0812">Transmembrane</keyword>
<evidence type="ECO:0000256" key="2">
    <source>
        <dbReference type="ARBA" id="ARBA00022692"/>
    </source>
</evidence>
<dbReference type="OMA" id="NDINTDC"/>
<evidence type="ECO:0000256" key="8">
    <source>
        <dbReference type="ARBA" id="ARBA00023319"/>
    </source>
</evidence>
<dbReference type="Proteomes" id="UP000186698">
    <property type="component" value="Chromosome 3L"/>
</dbReference>
<dbReference type="InterPro" id="IPR007110">
    <property type="entry name" value="Ig-like_dom"/>
</dbReference>
<dbReference type="SMART" id="SM00408">
    <property type="entry name" value="IGc2"/>
    <property type="match status" value="2"/>
</dbReference>
<dbReference type="GeneID" id="108710653"/>
<dbReference type="GO" id="GO:0016020">
    <property type="term" value="C:membrane"/>
    <property type="evidence" value="ECO:0007669"/>
    <property type="project" value="UniProtKB-SubCell"/>
</dbReference>
<dbReference type="PANTHER" id="PTHR13869:SF24">
    <property type="entry name" value="BASEMENT MEMBRANE-SPECIFIC HEPARAN SULFATE PROTEOGLYCAN CORE PROTEIN-LIKE"/>
    <property type="match status" value="1"/>
</dbReference>
<evidence type="ECO:0000256" key="6">
    <source>
        <dbReference type="ARBA" id="ARBA00023157"/>
    </source>
</evidence>
<evidence type="ECO:0000256" key="4">
    <source>
        <dbReference type="ARBA" id="ARBA00022989"/>
    </source>
</evidence>
<dbReference type="InterPro" id="IPR000920">
    <property type="entry name" value="Myelin_P0-rel"/>
</dbReference>
<dbReference type="PROSITE" id="PS50835">
    <property type="entry name" value="IG_LIKE"/>
    <property type="match status" value="3"/>
</dbReference>
<evidence type="ECO:0000256" key="7">
    <source>
        <dbReference type="ARBA" id="ARBA00023180"/>
    </source>
</evidence>
<evidence type="ECO:0000256" key="1">
    <source>
        <dbReference type="ARBA" id="ARBA00004479"/>
    </source>
</evidence>
<keyword evidence="6" id="KW-1015">Disulfide bond</keyword>
<dbReference type="InterPro" id="IPR013106">
    <property type="entry name" value="Ig_V-set"/>
</dbReference>
<dbReference type="RefSeq" id="XP_041443293.1">
    <property type="nucleotide sequence ID" value="XM_041587359.1"/>
</dbReference>
<evidence type="ECO:0000256" key="5">
    <source>
        <dbReference type="ARBA" id="ARBA00023136"/>
    </source>
</evidence>
<reference evidence="14" key="1">
    <citation type="submission" date="2025-08" db="UniProtKB">
        <authorList>
            <consortium name="RefSeq"/>
        </authorList>
    </citation>
    <scope>IDENTIFICATION</scope>
    <source>
        <strain evidence="14">J_2021</strain>
        <tissue evidence="14">Erythrocytes</tissue>
    </source>
</reference>
<dbReference type="Pfam" id="PF07686">
    <property type="entry name" value="V-set"/>
    <property type="match status" value="2"/>
</dbReference>
<dbReference type="InterPro" id="IPR003598">
    <property type="entry name" value="Ig_sub2"/>
</dbReference>
<dbReference type="Gene3D" id="2.60.40.10">
    <property type="entry name" value="Immunoglobulins"/>
    <property type="match status" value="3"/>
</dbReference>
<comment type="subcellular location">
    <subcellularLocation>
        <location evidence="1">Membrane</location>
        <topology evidence="1">Single-pass type I membrane protein</topology>
    </subcellularLocation>
</comment>
<dbReference type="InterPro" id="IPR013783">
    <property type="entry name" value="Ig-like_fold"/>
</dbReference>
<dbReference type="SMART" id="SM00406">
    <property type="entry name" value="IGv"/>
    <property type="match status" value="2"/>
</dbReference>
<organism evidence="13 14">
    <name type="scientific">Xenopus laevis</name>
    <name type="common">African clawed frog</name>
    <dbReference type="NCBI Taxonomy" id="8355"/>
    <lineage>
        <taxon>Eukaryota</taxon>
        <taxon>Metazoa</taxon>
        <taxon>Chordata</taxon>
        <taxon>Craniata</taxon>
        <taxon>Vertebrata</taxon>
        <taxon>Euteleostomi</taxon>
        <taxon>Amphibia</taxon>
        <taxon>Batrachia</taxon>
        <taxon>Anura</taxon>
        <taxon>Pipoidea</taxon>
        <taxon>Pipidae</taxon>
        <taxon>Xenopodinae</taxon>
        <taxon>Xenopus</taxon>
        <taxon>Xenopus</taxon>
    </lineage>
</organism>
<dbReference type="OrthoDB" id="6152887at2759"/>
<evidence type="ECO:0000256" key="3">
    <source>
        <dbReference type="ARBA" id="ARBA00022729"/>
    </source>
</evidence>